<evidence type="ECO:0000313" key="3">
    <source>
        <dbReference type="Proteomes" id="UP000308652"/>
    </source>
</evidence>
<feature type="compositionally biased region" description="Polar residues" evidence="1">
    <location>
        <begin position="969"/>
        <end position="984"/>
    </location>
</feature>
<dbReference type="EMBL" id="ML213591">
    <property type="protein sequence ID" value="TFK43794.1"/>
    <property type="molecule type" value="Genomic_DNA"/>
</dbReference>
<evidence type="ECO:0000256" key="1">
    <source>
        <dbReference type="SAM" id="MobiDB-lite"/>
    </source>
</evidence>
<evidence type="ECO:0000313" key="2">
    <source>
        <dbReference type="EMBL" id="TFK43794.1"/>
    </source>
</evidence>
<feature type="compositionally biased region" description="Low complexity" evidence="1">
    <location>
        <begin position="1040"/>
        <end position="1051"/>
    </location>
</feature>
<feature type="region of interest" description="Disordered" evidence="1">
    <location>
        <begin position="967"/>
        <end position="989"/>
    </location>
</feature>
<dbReference type="AlphaFoldDB" id="A0A5C3MEG1"/>
<sequence>MCAAHNIRYLNSQLAALWENATDCAKKSGEGLIKPLDHVRYDLALAEFHVGHAGSENTDKMFTAVFDKPRLEFICNHDAVLYLKIRDGYLNCDFSELSSSSFVPCSTRNIKLRDIEIALRMPFDLNGIQGHTSNIGSGAHVIQLLVLDFRSATFVSKVNISGARNALEFYTKKYLDFLHCARHHVLFALPDFDGSSLQPEVVIDYALETHSIHNIDTEIDEIYCVSLADINKSFSLKWFKAVMDVAEDADSSAICLAEYRHTLNSFGNHSAIHVKFGVPIIKALCKREVIWYFKIEDLMVYDGHDFSVAHKHSYCNWQIAVIMDAVKEMEGAVSRVKLDIKCSTTLAFRFCDRLSAFPGLYADVSADYAASIKTALDEFMGYYLATIERAHLNVVHVVNHDILAFQEHDSDPTDVPTSTTFLVDPKRTHDLAKENNPCSFDFYEVISVKSIMDKFETLWQLSQDSNEEYTSCLGRWSHGENFKASFGALKIRFLSYGKAIIWVQLNSGSVTTLKRSNPYDFKDWNIAFKVNFNLTAHSDLSALSKSWLREILESFGWRKLIGRENVTVNHLCLDLGSAKLMYDLSKFEGLCLSDRGAVDYAQTVVHCLKEHYFAKLTLYGHHVLQSLPAWKSQSPARDVTTLNDQVYHNTAHGRHNCHCNHIRRNVEPVVILLGMTNSRPHPSSRLAYIIEWIIGIKNGLSHGTVCHSRKLFLEERLLWLLSRVNASTTIVATSPELVDSAVVPVFADHVDGGWAIVITTWGARKSKKQRKASWKLNRGGESDYIWDYTDKWSYEHGGASDNEANGTYTISCQTKNHLHLPTSFDHGCLDIILRGHVSIECGFTGKSSKSWNEKACNTWSVTLSLTSKPMVNGITVDIRGDTRPKFEKLHDNSSEGVVNWDALDSLFHIDLTELIVELQHTFAGAWEHCFPGIHAYSLCNPVSNAYGDNSFELRHWTPCSQFPVPTIRPRSSLTGKSMHTNSLSKGPKKRKSILGIFGDSLGPGHIRNGPGHDAGKIIQDSDAAIHDGESVEEAQTLMLSNDSDSKASSTSPMAPSFNTLDRISLTERVPSRRRSWFRSIMSPQDSKVHSQRNVPLL</sequence>
<accession>A0A5C3MEG1</accession>
<reference evidence="2 3" key="1">
    <citation type="journal article" date="2019" name="Nat. Ecol. Evol.">
        <title>Megaphylogeny resolves global patterns of mushroom evolution.</title>
        <authorList>
            <person name="Varga T."/>
            <person name="Krizsan K."/>
            <person name="Foldi C."/>
            <person name="Dima B."/>
            <person name="Sanchez-Garcia M."/>
            <person name="Sanchez-Ramirez S."/>
            <person name="Szollosi G.J."/>
            <person name="Szarkandi J.G."/>
            <person name="Papp V."/>
            <person name="Albert L."/>
            <person name="Andreopoulos W."/>
            <person name="Angelini C."/>
            <person name="Antonin V."/>
            <person name="Barry K.W."/>
            <person name="Bougher N.L."/>
            <person name="Buchanan P."/>
            <person name="Buyck B."/>
            <person name="Bense V."/>
            <person name="Catcheside P."/>
            <person name="Chovatia M."/>
            <person name="Cooper J."/>
            <person name="Damon W."/>
            <person name="Desjardin D."/>
            <person name="Finy P."/>
            <person name="Geml J."/>
            <person name="Haridas S."/>
            <person name="Hughes K."/>
            <person name="Justo A."/>
            <person name="Karasinski D."/>
            <person name="Kautmanova I."/>
            <person name="Kiss B."/>
            <person name="Kocsube S."/>
            <person name="Kotiranta H."/>
            <person name="LaButti K.M."/>
            <person name="Lechner B.E."/>
            <person name="Liimatainen K."/>
            <person name="Lipzen A."/>
            <person name="Lukacs Z."/>
            <person name="Mihaltcheva S."/>
            <person name="Morgado L.N."/>
            <person name="Niskanen T."/>
            <person name="Noordeloos M.E."/>
            <person name="Ohm R.A."/>
            <person name="Ortiz-Santana B."/>
            <person name="Ovrebo C."/>
            <person name="Racz N."/>
            <person name="Riley R."/>
            <person name="Savchenko A."/>
            <person name="Shiryaev A."/>
            <person name="Soop K."/>
            <person name="Spirin V."/>
            <person name="Szebenyi C."/>
            <person name="Tomsovsky M."/>
            <person name="Tulloss R.E."/>
            <person name="Uehling J."/>
            <person name="Grigoriev I.V."/>
            <person name="Vagvolgyi C."/>
            <person name="Papp T."/>
            <person name="Martin F.M."/>
            <person name="Miettinen O."/>
            <person name="Hibbett D.S."/>
            <person name="Nagy L.G."/>
        </authorList>
    </citation>
    <scope>NUCLEOTIDE SEQUENCE [LARGE SCALE GENOMIC DNA]</scope>
    <source>
        <strain evidence="2 3">CBS 166.37</strain>
    </source>
</reference>
<protein>
    <submittedName>
        <fullName evidence="2">Uncharacterized protein</fullName>
    </submittedName>
</protein>
<organism evidence="2 3">
    <name type="scientific">Crucibulum laeve</name>
    <dbReference type="NCBI Taxonomy" id="68775"/>
    <lineage>
        <taxon>Eukaryota</taxon>
        <taxon>Fungi</taxon>
        <taxon>Dikarya</taxon>
        <taxon>Basidiomycota</taxon>
        <taxon>Agaricomycotina</taxon>
        <taxon>Agaricomycetes</taxon>
        <taxon>Agaricomycetidae</taxon>
        <taxon>Agaricales</taxon>
        <taxon>Agaricineae</taxon>
        <taxon>Nidulariaceae</taxon>
        <taxon>Crucibulum</taxon>
    </lineage>
</organism>
<feature type="region of interest" description="Disordered" evidence="1">
    <location>
        <begin position="1040"/>
        <end position="1059"/>
    </location>
</feature>
<name>A0A5C3MEG1_9AGAR</name>
<proteinExistence type="predicted"/>
<dbReference type="Proteomes" id="UP000308652">
    <property type="component" value="Unassembled WGS sequence"/>
</dbReference>
<dbReference type="STRING" id="68775.A0A5C3MEG1"/>
<keyword evidence="3" id="KW-1185">Reference proteome</keyword>
<gene>
    <name evidence="2" type="ORF">BDQ12DRAFT_662371</name>
</gene>
<dbReference type="OrthoDB" id="5429442at2759"/>